<accession>A0A6A6EPV0</accession>
<evidence type="ECO:0000313" key="1">
    <source>
        <dbReference type="EMBL" id="KAF2192728.1"/>
    </source>
</evidence>
<dbReference type="EMBL" id="ML994615">
    <property type="protein sequence ID" value="KAF2192728.1"/>
    <property type="molecule type" value="Genomic_DNA"/>
</dbReference>
<organism evidence="1 2">
    <name type="scientific">Zopfia rhizophila CBS 207.26</name>
    <dbReference type="NCBI Taxonomy" id="1314779"/>
    <lineage>
        <taxon>Eukaryota</taxon>
        <taxon>Fungi</taxon>
        <taxon>Dikarya</taxon>
        <taxon>Ascomycota</taxon>
        <taxon>Pezizomycotina</taxon>
        <taxon>Dothideomycetes</taxon>
        <taxon>Dothideomycetes incertae sedis</taxon>
        <taxon>Zopfiaceae</taxon>
        <taxon>Zopfia</taxon>
    </lineage>
</organism>
<dbReference type="Proteomes" id="UP000800200">
    <property type="component" value="Unassembled WGS sequence"/>
</dbReference>
<protein>
    <recommendedName>
        <fullName evidence="3">NAD(P)-binding protein</fullName>
    </recommendedName>
</protein>
<reference evidence="1" key="1">
    <citation type="journal article" date="2020" name="Stud. Mycol.">
        <title>101 Dothideomycetes genomes: a test case for predicting lifestyles and emergence of pathogens.</title>
        <authorList>
            <person name="Haridas S."/>
            <person name="Albert R."/>
            <person name="Binder M."/>
            <person name="Bloem J."/>
            <person name="Labutti K."/>
            <person name="Salamov A."/>
            <person name="Andreopoulos B."/>
            <person name="Baker S."/>
            <person name="Barry K."/>
            <person name="Bills G."/>
            <person name="Bluhm B."/>
            <person name="Cannon C."/>
            <person name="Castanera R."/>
            <person name="Culley D."/>
            <person name="Daum C."/>
            <person name="Ezra D."/>
            <person name="Gonzalez J."/>
            <person name="Henrissat B."/>
            <person name="Kuo A."/>
            <person name="Liang C."/>
            <person name="Lipzen A."/>
            <person name="Lutzoni F."/>
            <person name="Magnuson J."/>
            <person name="Mondo S."/>
            <person name="Nolan M."/>
            <person name="Ohm R."/>
            <person name="Pangilinan J."/>
            <person name="Park H.-J."/>
            <person name="Ramirez L."/>
            <person name="Alfaro M."/>
            <person name="Sun H."/>
            <person name="Tritt A."/>
            <person name="Yoshinaga Y."/>
            <person name="Zwiers L.-H."/>
            <person name="Turgeon B."/>
            <person name="Goodwin S."/>
            <person name="Spatafora J."/>
            <person name="Crous P."/>
            <person name="Grigoriev I."/>
        </authorList>
    </citation>
    <scope>NUCLEOTIDE SEQUENCE</scope>
    <source>
        <strain evidence="1">CBS 207.26</strain>
    </source>
</reference>
<evidence type="ECO:0008006" key="3">
    <source>
        <dbReference type="Google" id="ProtNLM"/>
    </source>
</evidence>
<dbReference type="AlphaFoldDB" id="A0A6A6EPV0"/>
<evidence type="ECO:0000313" key="2">
    <source>
        <dbReference type="Proteomes" id="UP000800200"/>
    </source>
</evidence>
<dbReference type="Gene3D" id="3.40.50.720">
    <property type="entry name" value="NAD(P)-binding Rossmann-like Domain"/>
    <property type="match status" value="1"/>
</dbReference>
<gene>
    <name evidence="1" type="ORF">K469DRAFT_694784</name>
</gene>
<keyword evidence="2" id="KW-1185">Reference proteome</keyword>
<name>A0A6A6EPV0_9PEZI</name>
<sequence length="105" mass="11967">MRTTLTSLFACRCHGIPPGLAKDEYEAQFGINHLSWALFIELLFPLLEKTAEEKDEVRIISIASIATSHISSGEIAFDSLWTTQEDEKLAEQLWEWTQEQLKGIE</sequence>
<proteinExistence type="predicted"/>